<protein>
    <submittedName>
        <fullName evidence="2">NDP-sugar pyrophosphorylase, includes eIF-2Bgamma, eIF-2Bepsilon, and LPS biosynthesis proteins</fullName>
    </submittedName>
</protein>
<dbReference type="Gene3D" id="2.160.10.10">
    <property type="entry name" value="Hexapeptide repeat proteins"/>
    <property type="match status" value="1"/>
</dbReference>
<dbReference type="InterPro" id="IPR029044">
    <property type="entry name" value="Nucleotide-diphossugar_trans"/>
</dbReference>
<organism evidence="2 3">
    <name type="scientific">Desulfocicer vacuolatum DSM 3385</name>
    <dbReference type="NCBI Taxonomy" id="1121400"/>
    <lineage>
        <taxon>Bacteria</taxon>
        <taxon>Pseudomonadati</taxon>
        <taxon>Thermodesulfobacteriota</taxon>
        <taxon>Desulfobacteria</taxon>
        <taxon>Desulfobacterales</taxon>
        <taxon>Desulfobacteraceae</taxon>
        <taxon>Desulfocicer</taxon>
    </lineage>
</organism>
<dbReference type="Gene3D" id="3.90.550.10">
    <property type="entry name" value="Spore Coat Polysaccharide Biosynthesis Protein SpsA, Chain A"/>
    <property type="match status" value="1"/>
</dbReference>
<keyword evidence="1" id="KW-0812">Transmembrane</keyword>
<keyword evidence="3" id="KW-1185">Reference proteome</keyword>
<keyword evidence="1" id="KW-1133">Transmembrane helix</keyword>
<accession>A0A1W2DNH9</accession>
<reference evidence="2 3" key="1">
    <citation type="submission" date="2017-04" db="EMBL/GenBank/DDBJ databases">
        <authorList>
            <person name="Afonso C.L."/>
            <person name="Miller P.J."/>
            <person name="Scott M.A."/>
            <person name="Spackman E."/>
            <person name="Goraichik I."/>
            <person name="Dimitrov K.M."/>
            <person name="Suarez D.L."/>
            <person name="Swayne D.E."/>
        </authorList>
    </citation>
    <scope>NUCLEOTIDE SEQUENCE [LARGE SCALE GENOMIC DNA]</scope>
    <source>
        <strain evidence="2 3">DSM 3385</strain>
    </source>
</reference>
<dbReference type="SUPFAM" id="SSF53448">
    <property type="entry name" value="Nucleotide-diphospho-sugar transferases"/>
    <property type="match status" value="1"/>
</dbReference>
<feature type="transmembrane region" description="Helical" evidence="1">
    <location>
        <begin position="326"/>
        <end position="349"/>
    </location>
</feature>
<gene>
    <name evidence="2" type="ORF">SAMN02746065_11920</name>
</gene>
<dbReference type="OrthoDB" id="5557705at2"/>
<name>A0A1W2DNH9_9BACT</name>
<dbReference type="PANTHER" id="PTHR22572">
    <property type="entry name" value="SUGAR-1-PHOSPHATE GUANYL TRANSFERASE"/>
    <property type="match status" value="1"/>
</dbReference>
<proteinExistence type="predicted"/>
<sequence length="499" mass="56093">MRAIIDASMSFTTHELLGSRIPSTLALLLDRPFLQHVIEVCVNGGIEKFDILLSSHPEKIEAALGDGRRWGVEISYHLLKDPSQFVRIFETLKADRFFLFARGDRLPALNINPLTALDPQPELSAICTQSNPSEPSWSGWAILPAHLSPALSLDLGYDGFFTWLRENNAHIIPTPEVIACDSCAALLKANEAALSHETFNFLMRTATEVEQGLWISRDVALHPDAKLIAPVYLDEQIRIEDGVTLGPHVIMGKGTMVAKDSTLENAVVFPNTYVGEGLEIASSVLDRNCLVNTEFDSETFISEQFILGDMEEKNIKKWLAAQVSRLTAMGLIFIFFPLIAVTVPVLKLFRKGELFHKIRAIRLPTAADPFAWNSVELSFFQWPRNNPHPGMAFWWKDFLLRFLPGLFNVIKGKMAITGVSPRTREELEALDRDWREIYIQGQLGLISEAMINFGADPNPDELYSAEAIYISSPSVIRDIKLVLKYFTRLFLPPKSVQER</sequence>
<dbReference type="STRING" id="1121400.SAMN02746065_11920"/>
<dbReference type="EMBL" id="FWXY01000019">
    <property type="protein sequence ID" value="SMC99065.1"/>
    <property type="molecule type" value="Genomic_DNA"/>
</dbReference>
<dbReference type="RefSeq" id="WP_084070649.1">
    <property type="nucleotide sequence ID" value="NZ_FWXY01000019.1"/>
</dbReference>
<dbReference type="InterPro" id="IPR050486">
    <property type="entry name" value="Mannose-1P_guanyltransferase"/>
</dbReference>
<dbReference type="Proteomes" id="UP000192418">
    <property type="component" value="Unassembled WGS sequence"/>
</dbReference>
<evidence type="ECO:0000313" key="2">
    <source>
        <dbReference type="EMBL" id="SMC99065.1"/>
    </source>
</evidence>
<keyword evidence="1" id="KW-0472">Membrane</keyword>
<evidence type="ECO:0000256" key="1">
    <source>
        <dbReference type="SAM" id="Phobius"/>
    </source>
</evidence>
<evidence type="ECO:0000313" key="3">
    <source>
        <dbReference type="Proteomes" id="UP000192418"/>
    </source>
</evidence>
<dbReference type="AlphaFoldDB" id="A0A1W2DNH9"/>